<feature type="compositionally biased region" description="Basic and acidic residues" evidence="3">
    <location>
        <begin position="1886"/>
        <end position="1898"/>
    </location>
</feature>
<dbReference type="InterPro" id="IPR055167">
    <property type="entry name" value="Rootletin-like_CC"/>
</dbReference>
<evidence type="ECO:0000313" key="6">
    <source>
        <dbReference type="WBParaSite" id="HCON_00055670-00001"/>
    </source>
</evidence>
<organism evidence="5 6">
    <name type="scientific">Haemonchus contortus</name>
    <name type="common">Barber pole worm</name>
    <dbReference type="NCBI Taxonomy" id="6289"/>
    <lineage>
        <taxon>Eukaryota</taxon>
        <taxon>Metazoa</taxon>
        <taxon>Ecdysozoa</taxon>
        <taxon>Nematoda</taxon>
        <taxon>Chromadorea</taxon>
        <taxon>Rhabditida</taxon>
        <taxon>Rhabditina</taxon>
        <taxon>Rhabditomorpha</taxon>
        <taxon>Strongyloidea</taxon>
        <taxon>Trichostrongylidae</taxon>
        <taxon>Haemonchus</taxon>
    </lineage>
</organism>
<name>A0A7I4Y5Y7_HAECO</name>
<dbReference type="PANTHER" id="PTHR45615:SF80">
    <property type="entry name" value="GRIP DOMAIN-CONTAINING PROTEIN"/>
    <property type="match status" value="1"/>
</dbReference>
<feature type="coiled-coil region" evidence="2">
    <location>
        <begin position="510"/>
        <end position="820"/>
    </location>
</feature>
<feature type="coiled-coil region" evidence="2">
    <location>
        <begin position="1249"/>
        <end position="1297"/>
    </location>
</feature>
<accession>A0A7I4Y5Y7</accession>
<feature type="region of interest" description="Disordered" evidence="3">
    <location>
        <begin position="354"/>
        <end position="375"/>
    </location>
</feature>
<evidence type="ECO:0000256" key="2">
    <source>
        <dbReference type="SAM" id="Coils"/>
    </source>
</evidence>
<keyword evidence="1 2" id="KW-0175">Coiled coil</keyword>
<evidence type="ECO:0000313" key="5">
    <source>
        <dbReference type="Proteomes" id="UP000025227"/>
    </source>
</evidence>
<feature type="region of interest" description="Disordered" evidence="3">
    <location>
        <begin position="1122"/>
        <end position="1141"/>
    </location>
</feature>
<evidence type="ECO:0000256" key="3">
    <source>
        <dbReference type="SAM" id="MobiDB-lite"/>
    </source>
</evidence>
<feature type="coiled-coil region" evidence="2">
    <location>
        <begin position="168"/>
        <end position="234"/>
    </location>
</feature>
<feature type="region of interest" description="Disordered" evidence="3">
    <location>
        <begin position="1870"/>
        <end position="1904"/>
    </location>
</feature>
<feature type="coiled-coil region" evidence="2">
    <location>
        <begin position="1368"/>
        <end position="1584"/>
    </location>
</feature>
<sequence>MSLHDSSEDVAKVTEELSHCRTRLDAGVQENKRNRDLIQGLTDQIQKFRERSAHDSARLTSTPSLLATSLPQLSIDMAASSPYIDYYQPPSPLYHSRSRYSRNKSLTRLDLPASSAAQSTSIELRRGYSPRFKSSPRLLHYSDEHLNLDNQQSIDELFARLRNELFKNNTLEEINEMLREENDAALAVNDNLRHDVMELTRALESLEQGQRNDRERFRVENARYRNQAEQQHRQLIELWKAFTAIKRKVRELHTSTASDLDKQLTEFTRCAAVMKKAIRHAEFKNNELRTKMAKEKDEVLEEVMMKYEALSSTQIETDKQLSEKVRLVQRLQDELNRTKDRNDEMESAFARISSMTEISSIPQRPRTRSESPSYLHSVNDTVRRIRSAFSTKSAEVREANSRVEQAEVEVNRLKKQIELHEKEKKSLRDTGKRREEEAAEREQKLLQMGHDIRRLTDRLQAAEEEKTMKETLLSTMQNTLATTHRTHKEFIENLMSNHRDELAARDTKHESDLEERINEERSRLNRMQAEVDRGRTEADSLRQQLRDLRAEHAASLKTSEERESTITSLEEKLSSLKDQLDMELSKLDGKDNEIAEHALRCDELMAKKQQLELELDEQRTSNATLSDENKSLQEQILQFQTEIDQLNEKVDSADQSEGELKKRLEETKQLNVTHEQNIQKLKNSVRMLQEKLESDAEETRIVREQLEHHQNLTKEKTDECAEMLKQVEEVKRERDALQDDIASLRNEIATLNGRIVQAEGDAERRRAEDDEKLSIMEDFRVNFDRLTNEGRQKDVQIDDLKEQVKMLQSEIQKKDELTKEERSRYEENLILKEKQLEEDWVSKLRETQDELTRSEKLVKDWEVRVDQLTKMHEKMGDEKQSLSRELAELKERLQETSVKHKVEVEDLVEQNTMDREEWEHERQQLEKSKSAIVADLRANLSKAEAELKEAISRENALQADLNEAKEEIKDLRQRIEKESRAMEEQEAHHREREDSRERNRLAFAAQLEESQVKLVKSAAQLEEASRRRQILEADVAKLEAALSRKSATVKELEEKVDEMAVKLREDEERDQKYKDKMAVLEKENFNLNISRDKVSNKLAEEQRRIVDLEQKLRELTKGIQNAQFKARSDQQRSNEKDGKLHTLTNRIRELEIQLADKTARSDVDSVLVKKMESGGQAIAMELDRQKHTNAELSRQNEELRGTCKVLEEDLVATRAALEKKTTVSKQAMTDLLNNYKDSERKSMERATECEQLKAQLQSFSVKIDRLEKRRADLEARVTESEQRNAELIKKIHQYERSAKMALNVAGSPIALRGGQSIVDISRATASSGYGDSYSMLRTASSSHDISIRTSPERAVHFTDHDSDKLDISTSMEITLRFLKERIEQLERDKAELTNDLKSQHDELQRSLAKTKETVGSMQALERKVQDLQNENDNLESRLATQRQLYVSNEETIRAKELEYRNLKAKIMSAELHLREKDSKISQMTGQMEALRLEISQMAGDRQRLTSAAKATETEMKTLEDTAHSIRVERDQFAARLTDMNTELKNTQGRLNDVLSELDQTKRLLEDSRRQHQKQKEQLERLMYEERHWKQAAVTAKKTSEDYHKSIYEEKITQLQHNQESLLSRNDALVAEIDRLRGEQRDSANRVNLLNQKLAECERSLESTNQLRNNLSQQVAALQKAEREWCKLEREMRDELVGLRRDKLVLTSEVEELKRKLVRAEVEKKELDGIRARLEREVASLKKHVEALEEEKTRTDAAVRNTLSERKAIDKSLAAMEKENSELYRNCAQLQSQIAQLERDAGSKNVAKLLKDHSEMETRISKLTVEKRQLEMVIEQREMNFTHKRKLLESQLSLLRDQLEAERKRRLELQQRDARAAAGPVASGATPERHYSRVSDVRASRSKSIQRHKSPFRVHRAVSCEMFEQSYRYETSLSSISTCSYLTNDTSTSIETTIL</sequence>
<dbReference type="PANTHER" id="PTHR45615">
    <property type="entry name" value="MYOSIN HEAVY CHAIN, NON-MUSCLE"/>
    <property type="match status" value="1"/>
</dbReference>
<feature type="compositionally biased region" description="Basic and acidic residues" evidence="3">
    <location>
        <begin position="1126"/>
        <end position="1141"/>
    </location>
</feature>
<keyword evidence="5" id="KW-1185">Reference proteome</keyword>
<dbReference type="Pfam" id="PF15035">
    <property type="entry name" value="Rootletin"/>
    <property type="match status" value="1"/>
</dbReference>
<protein>
    <submittedName>
        <fullName evidence="6">Cilia- and flagella-associated protein 157</fullName>
    </submittedName>
</protein>
<evidence type="ECO:0000259" key="4">
    <source>
        <dbReference type="Pfam" id="PF15035"/>
    </source>
</evidence>
<dbReference type="OMA" id="RETMNER"/>
<dbReference type="WBParaSite" id="HCON_00055670-00001">
    <property type="protein sequence ID" value="HCON_00055670-00001"/>
    <property type="gene ID" value="HCON_00055670"/>
</dbReference>
<reference evidence="6" key="1">
    <citation type="submission" date="2020-12" db="UniProtKB">
        <authorList>
            <consortium name="WormBaseParasite"/>
        </authorList>
    </citation>
    <scope>IDENTIFICATION</scope>
    <source>
        <strain evidence="6">MHco3</strain>
    </source>
</reference>
<feature type="region of interest" description="Disordered" evidence="3">
    <location>
        <begin position="978"/>
        <end position="997"/>
    </location>
</feature>
<feature type="domain" description="Rootletin-like coiled-coil" evidence="4">
    <location>
        <begin position="22"/>
        <end position="270"/>
    </location>
</feature>
<dbReference type="Proteomes" id="UP000025227">
    <property type="component" value="Unplaced"/>
</dbReference>
<feature type="region of interest" description="Disordered" evidence="3">
    <location>
        <begin position="421"/>
        <end position="442"/>
    </location>
</feature>
<feature type="compositionally biased region" description="Low complexity" evidence="3">
    <location>
        <begin position="1875"/>
        <end position="1884"/>
    </location>
</feature>
<dbReference type="Gene3D" id="1.10.287.1490">
    <property type="match status" value="1"/>
</dbReference>
<proteinExistence type="predicted"/>
<feature type="coiled-coil region" evidence="2">
    <location>
        <begin position="278"/>
        <end position="348"/>
    </location>
</feature>
<dbReference type="Gene3D" id="1.20.5.340">
    <property type="match status" value="1"/>
</dbReference>
<dbReference type="OrthoDB" id="3549872at2759"/>
<evidence type="ECO:0000256" key="1">
    <source>
        <dbReference type="ARBA" id="ARBA00023054"/>
    </source>
</evidence>